<dbReference type="AlphaFoldDB" id="A0A4S4NK99"/>
<proteinExistence type="predicted"/>
<evidence type="ECO:0000313" key="1">
    <source>
        <dbReference type="EMBL" id="THH38701.1"/>
    </source>
</evidence>
<dbReference type="OrthoDB" id="7874188at2"/>
<organism evidence="1 2">
    <name type="scientific">Aliishimia ponticola</name>
    <dbReference type="NCBI Taxonomy" id="2499833"/>
    <lineage>
        <taxon>Bacteria</taxon>
        <taxon>Pseudomonadati</taxon>
        <taxon>Pseudomonadota</taxon>
        <taxon>Alphaproteobacteria</taxon>
        <taxon>Rhodobacterales</taxon>
        <taxon>Paracoccaceae</taxon>
        <taxon>Aliishimia</taxon>
    </lineage>
</organism>
<evidence type="ECO:0000313" key="2">
    <source>
        <dbReference type="Proteomes" id="UP000306602"/>
    </source>
</evidence>
<dbReference type="EMBL" id="SRKY01000001">
    <property type="protein sequence ID" value="THH38701.1"/>
    <property type="molecule type" value="Genomic_DNA"/>
</dbReference>
<comment type="caution">
    <text evidence="1">The sequence shown here is derived from an EMBL/GenBank/DDBJ whole genome shotgun (WGS) entry which is preliminary data.</text>
</comment>
<sequence>MATADLASSTRVDPAKIEPCWIAAGLKGDIYKFLTPEEIGGLSKVGGASKAQVSQFKNCVAA</sequence>
<accession>A0A4S4NK99</accession>
<dbReference type="Proteomes" id="UP000306602">
    <property type="component" value="Unassembled WGS sequence"/>
</dbReference>
<protein>
    <submittedName>
        <fullName evidence="1">Uncharacterized protein</fullName>
    </submittedName>
</protein>
<dbReference type="RefSeq" id="WP_136461592.1">
    <property type="nucleotide sequence ID" value="NZ_SRKY01000001.1"/>
</dbReference>
<name>A0A4S4NK99_9RHOB</name>
<gene>
    <name evidence="1" type="ORF">E4Z66_03785</name>
</gene>
<keyword evidence="2" id="KW-1185">Reference proteome</keyword>
<reference evidence="1 2" key="1">
    <citation type="submission" date="2019-04" db="EMBL/GenBank/DDBJ databases">
        <title>Shimia ponticola sp. nov., isolated from seawater.</title>
        <authorList>
            <person name="Kim Y.-O."/>
            <person name="Yoon J.-H."/>
        </authorList>
    </citation>
    <scope>NUCLEOTIDE SEQUENCE [LARGE SCALE GENOMIC DNA]</scope>
    <source>
        <strain evidence="1 2">MYP11</strain>
    </source>
</reference>